<feature type="compositionally biased region" description="Polar residues" evidence="1">
    <location>
        <begin position="51"/>
        <end position="78"/>
    </location>
</feature>
<evidence type="ECO:0000313" key="2">
    <source>
        <dbReference type="EMBL" id="RAL63204.1"/>
    </source>
</evidence>
<protein>
    <submittedName>
        <fullName evidence="2">Uncharacterized protein</fullName>
    </submittedName>
</protein>
<organism evidence="2 3">
    <name type="scientific">Monilinia fructigena</name>
    <dbReference type="NCBI Taxonomy" id="38457"/>
    <lineage>
        <taxon>Eukaryota</taxon>
        <taxon>Fungi</taxon>
        <taxon>Dikarya</taxon>
        <taxon>Ascomycota</taxon>
        <taxon>Pezizomycotina</taxon>
        <taxon>Leotiomycetes</taxon>
        <taxon>Helotiales</taxon>
        <taxon>Sclerotiniaceae</taxon>
        <taxon>Monilinia</taxon>
    </lineage>
</organism>
<keyword evidence="3" id="KW-1185">Reference proteome</keyword>
<evidence type="ECO:0000256" key="1">
    <source>
        <dbReference type="SAM" id="MobiDB-lite"/>
    </source>
</evidence>
<gene>
    <name evidence="2" type="ORF">DID88_004283</name>
</gene>
<dbReference type="AlphaFoldDB" id="A0A395ITL7"/>
<accession>A0A395ITL7</accession>
<proteinExistence type="predicted"/>
<feature type="region of interest" description="Disordered" evidence="1">
    <location>
        <begin position="1"/>
        <end position="26"/>
    </location>
</feature>
<reference evidence="2 3" key="1">
    <citation type="submission" date="2018-06" db="EMBL/GenBank/DDBJ databases">
        <title>Genome Sequence of the Brown Rot Fungal Pathogen Monilinia fructigena.</title>
        <authorList>
            <person name="Landi L."/>
            <person name="De Miccolis Angelini R.M."/>
            <person name="Pollastro S."/>
            <person name="Abate D."/>
            <person name="Faretra F."/>
            <person name="Romanazzi G."/>
        </authorList>
    </citation>
    <scope>NUCLEOTIDE SEQUENCE [LARGE SCALE GENOMIC DNA]</scope>
    <source>
        <strain evidence="2 3">Mfrg269</strain>
    </source>
</reference>
<dbReference type="EMBL" id="QKRW01000020">
    <property type="protein sequence ID" value="RAL63204.1"/>
    <property type="molecule type" value="Genomic_DNA"/>
</dbReference>
<evidence type="ECO:0000313" key="3">
    <source>
        <dbReference type="Proteomes" id="UP000249056"/>
    </source>
</evidence>
<feature type="compositionally biased region" description="Basic and acidic residues" evidence="1">
    <location>
        <begin position="133"/>
        <end position="142"/>
    </location>
</feature>
<feature type="compositionally biased region" description="Low complexity" evidence="1">
    <location>
        <begin position="102"/>
        <end position="113"/>
    </location>
</feature>
<name>A0A395ITL7_9HELO</name>
<comment type="caution">
    <text evidence="2">The sequence shown here is derived from an EMBL/GenBank/DDBJ whole genome shotgun (WGS) entry which is preliminary data.</text>
</comment>
<dbReference type="Proteomes" id="UP000249056">
    <property type="component" value="Unassembled WGS sequence"/>
</dbReference>
<feature type="region of interest" description="Disordered" evidence="1">
    <location>
        <begin position="43"/>
        <end position="142"/>
    </location>
</feature>
<feature type="compositionally biased region" description="Low complexity" evidence="1">
    <location>
        <begin position="84"/>
        <end position="93"/>
    </location>
</feature>
<sequence length="142" mass="15255">MQLHRAPSDCRTYLTNPQQQMPKKKKSMCVTIAQDTTSISTSSLCREKFQESPSATPQSPSNYAVDASSATTWAQSPFSLRAKTTPPASSSTSDQKTSGRFPLPSISKKPPLLAIAPSPPGQGSPVHHNGISTEHRSEDGQM</sequence>